<dbReference type="InterPro" id="IPR047854">
    <property type="entry name" value="RFC_lid"/>
</dbReference>
<evidence type="ECO:0000256" key="2">
    <source>
        <dbReference type="ARBA" id="ARBA00022741"/>
    </source>
</evidence>
<sequence>MLLKPKTKKSRRKREHQKKPVKLQITKSNDLPQIERPKVEISGNTMCWTEKYKPKDIKSIIGQQVRDYYEEVSQLLSTTTIAGFAAGAKTTSQKRILLMDEVDGMAGNEDRGGMQELINLIKNSNIPIICMCNDRNHQKIRALVNYCFDLRFQKPRLEQIRGAMMSICFKEGINISPAALSEIINGTGCDIRQTLNHLSVWSAADKNVSLETAQRESKASKKDTVLGPWEVVKMVFSESEQKNMSLSDKSRLFFYDYSFGPLFVQENYLNITPNCKKEDVMKRVALAATL</sequence>
<dbReference type="CDD" id="cd18140">
    <property type="entry name" value="HLD_clamp_RFC"/>
    <property type="match status" value="1"/>
</dbReference>
<feature type="region of interest" description="Disordered" evidence="4">
    <location>
        <begin position="1"/>
        <end position="21"/>
    </location>
</feature>
<keyword evidence="7" id="KW-1185">Reference proteome</keyword>
<evidence type="ECO:0000259" key="5">
    <source>
        <dbReference type="Pfam" id="PF00004"/>
    </source>
</evidence>
<dbReference type="EMBL" id="JAPWTJ010000538">
    <property type="protein sequence ID" value="KAJ8977517.1"/>
    <property type="molecule type" value="Genomic_DNA"/>
</dbReference>
<organism evidence="6 7">
    <name type="scientific">Molorchus minor</name>
    <dbReference type="NCBI Taxonomy" id="1323400"/>
    <lineage>
        <taxon>Eukaryota</taxon>
        <taxon>Metazoa</taxon>
        <taxon>Ecdysozoa</taxon>
        <taxon>Arthropoda</taxon>
        <taxon>Hexapoda</taxon>
        <taxon>Insecta</taxon>
        <taxon>Pterygota</taxon>
        <taxon>Neoptera</taxon>
        <taxon>Endopterygota</taxon>
        <taxon>Coleoptera</taxon>
        <taxon>Polyphaga</taxon>
        <taxon>Cucujiformia</taxon>
        <taxon>Chrysomeloidea</taxon>
        <taxon>Cerambycidae</taxon>
        <taxon>Lamiinae</taxon>
        <taxon>Monochamini</taxon>
        <taxon>Molorchus</taxon>
    </lineage>
</organism>
<dbReference type="Gene3D" id="1.10.8.60">
    <property type="match status" value="1"/>
</dbReference>
<protein>
    <recommendedName>
        <fullName evidence="5">ATPase AAA-type core domain-containing protein</fullName>
    </recommendedName>
</protein>
<dbReference type="Gene3D" id="3.40.50.300">
    <property type="entry name" value="P-loop containing nucleotide triphosphate hydrolases"/>
    <property type="match status" value="1"/>
</dbReference>
<gene>
    <name evidence="6" type="ORF">NQ317_017135</name>
</gene>
<dbReference type="Proteomes" id="UP001162164">
    <property type="component" value="Unassembled WGS sequence"/>
</dbReference>
<evidence type="ECO:0000256" key="3">
    <source>
        <dbReference type="ARBA" id="ARBA00022840"/>
    </source>
</evidence>
<comment type="caution">
    <text evidence="6">The sequence shown here is derived from an EMBL/GenBank/DDBJ whole genome shotgun (WGS) entry which is preliminary data.</text>
</comment>
<evidence type="ECO:0000313" key="6">
    <source>
        <dbReference type="EMBL" id="KAJ8977517.1"/>
    </source>
</evidence>
<evidence type="ECO:0000313" key="7">
    <source>
        <dbReference type="Proteomes" id="UP001162164"/>
    </source>
</evidence>
<keyword evidence="3" id="KW-0067">ATP-binding</keyword>
<dbReference type="InterPro" id="IPR008921">
    <property type="entry name" value="DNA_pol3_clamp-load_cplx_C"/>
</dbReference>
<dbReference type="SUPFAM" id="SSF48019">
    <property type="entry name" value="post-AAA+ oligomerization domain-like"/>
    <property type="match status" value="1"/>
</dbReference>
<dbReference type="PANTHER" id="PTHR23389">
    <property type="entry name" value="CHROMOSOME TRANSMISSION FIDELITY FACTOR 18"/>
    <property type="match status" value="1"/>
</dbReference>
<accession>A0ABQ9JI01</accession>
<reference evidence="6" key="1">
    <citation type="journal article" date="2023" name="Insect Mol. Biol.">
        <title>Genome sequencing provides insights into the evolution of gene families encoding plant cell wall-degrading enzymes in longhorned beetles.</title>
        <authorList>
            <person name="Shin N.R."/>
            <person name="Okamura Y."/>
            <person name="Kirsch R."/>
            <person name="Pauchet Y."/>
        </authorList>
    </citation>
    <scope>NUCLEOTIDE SEQUENCE</scope>
    <source>
        <strain evidence="6">MMC_N1</strain>
    </source>
</reference>
<keyword evidence="2" id="KW-0547">Nucleotide-binding</keyword>
<dbReference type="Pfam" id="PF25361">
    <property type="entry name" value="AAA_lid_RFC1"/>
    <property type="match status" value="1"/>
</dbReference>
<keyword evidence="1" id="KW-0235">DNA replication</keyword>
<feature type="domain" description="ATPase AAA-type core" evidence="5">
    <location>
        <begin position="78"/>
        <end position="155"/>
    </location>
</feature>
<proteinExistence type="predicted"/>
<dbReference type="InterPro" id="IPR027417">
    <property type="entry name" value="P-loop_NTPase"/>
</dbReference>
<dbReference type="Gene3D" id="1.20.272.10">
    <property type="match status" value="1"/>
</dbReference>
<evidence type="ECO:0000256" key="1">
    <source>
        <dbReference type="ARBA" id="ARBA00022705"/>
    </source>
</evidence>
<dbReference type="PANTHER" id="PTHR23389:SF6">
    <property type="entry name" value="REPLICATION FACTOR C SUBUNIT 1"/>
    <property type="match status" value="1"/>
</dbReference>
<dbReference type="SUPFAM" id="SSF52540">
    <property type="entry name" value="P-loop containing nucleoside triphosphate hydrolases"/>
    <property type="match status" value="1"/>
</dbReference>
<dbReference type="Pfam" id="PF00004">
    <property type="entry name" value="AAA"/>
    <property type="match status" value="1"/>
</dbReference>
<dbReference type="InterPro" id="IPR003959">
    <property type="entry name" value="ATPase_AAA_core"/>
</dbReference>
<name>A0ABQ9JI01_9CUCU</name>
<evidence type="ECO:0000256" key="4">
    <source>
        <dbReference type="SAM" id="MobiDB-lite"/>
    </source>
</evidence>